<proteinExistence type="inferred from homology"/>
<reference evidence="11 12" key="1">
    <citation type="submission" date="2024-03" db="EMBL/GenBank/DDBJ databases">
        <authorList>
            <person name="Brejova B."/>
        </authorList>
    </citation>
    <scope>NUCLEOTIDE SEQUENCE [LARGE SCALE GENOMIC DNA]</scope>
    <source>
        <strain evidence="11 12">CBS 14171</strain>
    </source>
</reference>
<comment type="similarity">
    <text evidence="8">Belongs to the GET2 family.</text>
</comment>
<feature type="transmembrane region" description="Helical" evidence="10">
    <location>
        <begin position="308"/>
        <end position="329"/>
    </location>
</feature>
<gene>
    <name evidence="8" type="primary">GET2</name>
    <name evidence="11" type="ORF">LODBEIA_P07290</name>
</gene>
<feature type="compositionally biased region" description="Basic and acidic residues" evidence="9">
    <location>
        <begin position="82"/>
        <end position="93"/>
    </location>
</feature>
<dbReference type="Proteomes" id="UP001497383">
    <property type="component" value="Chromosome 1"/>
</dbReference>
<feature type="transmembrane region" description="Helical" evidence="10">
    <location>
        <begin position="200"/>
        <end position="219"/>
    </location>
</feature>
<accession>A0ABP0ZEB7</accession>
<keyword evidence="7 8" id="KW-0472">Membrane</keyword>
<evidence type="ECO:0000256" key="5">
    <source>
        <dbReference type="ARBA" id="ARBA00022989"/>
    </source>
</evidence>
<evidence type="ECO:0000256" key="2">
    <source>
        <dbReference type="ARBA" id="ARBA00022692"/>
    </source>
</evidence>
<protein>
    <recommendedName>
        <fullName evidence="8">Golgi to ER traffic protein 2</fullName>
    </recommendedName>
</protein>
<keyword evidence="12" id="KW-1185">Reference proteome</keyword>
<dbReference type="EMBL" id="OZ022405">
    <property type="protein sequence ID" value="CAK9436171.1"/>
    <property type="molecule type" value="Genomic_DNA"/>
</dbReference>
<evidence type="ECO:0000313" key="11">
    <source>
        <dbReference type="EMBL" id="CAK9436171.1"/>
    </source>
</evidence>
<evidence type="ECO:0000256" key="10">
    <source>
        <dbReference type="SAM" id="Phobius"/>
    </source>
</evidence>
<feature type="transmembrane region" description="Helical" evidence="10">
    <location>
        <begin position="239"/>
        <end position="262"/>
    </location>
</feature>
<keyword evidence="5 8" id="KW-1133">Transmembrane helix</keyword>
<dbReference type="HAMAP" id="MF_03114">
    <property type="entry name" value="Get2"/>
    <property type="match status" value="1"/>
</dbReference>
<dbReference type="InterPro" id="IPR028143">
    <property type="entry name" value="Get2/sif1"/>
</dbReference>
<name>A0ABP0ZEB7_9ASCO</name>
<feature type="compositionally biased region" description="Polar residues" evidence="9">
    <location>
        <begin position="46"/>
        <end position="59"/>
    </location>
</feature>
<evidence type="ECO:0000256" key="7">
    <source>
        <dbReference type="ARBA" id="ARBA00023136"/>
    </source>
</evidence>
<evidence type="ECO:0000256" key="8">
    <source>
        <dbReference type="HAMAP-Rule" id="MF_03114"/>
    </source>
</evidence>
<keyword evidence="1 8" id="KW-0813">Transport</keyword>
<keyword evidence="2 8" id="KW-0812">Transmembrane</keyword>
<sequence>MSDVPIDPPQKPQLTEAEKRQLLRERRQAKMVQGKATDRLNNILNQGTSVKASSITSILDQPQSSSTTTDPSTESSSTETPSNHDDDPDHQDIAEVYPSDQSQYPPPQPSAATEGAPPNLDEMFKKIVQQQVSGSSSDGADDDNPMNEILKMFNIAGDESSIGGGSPSPPDTSYQQDPEMAKYQQDLARYQTYQEKLWRFRFLVVRVIATCANFFYHFYHIPSFMASNYSYVRELHEVYPLNGFITWFMSIEVVIIATYYLVFTQLGLFHASSQKSIVMKAISGLSMFAPQLRTYQPLIGRLLGYKELIGILVGDLSLVIFLFGLLSFLN</sequence>
<keyword evidence="3 8" id="KW-0256">Endoplasmic reticulum</keyword>
<feature type="region of interest" description="Disordered" evidence="9">
    <location>
        <begin position="46"/>
        <end position="118"/>
    </location>
</feature>
<dbReference type="PANTHER" id="PTHR28263:SF1">
    <property type="entry name" value="GOLGI TO ER TRAFFIC PROTEIN 2"/>
    <property type="match status" value="1"/>
</dbReference>
<evidence type="ECO:0000256" key="6">
    <source>
        <dbReference type="ARBA" id="ARBA00023034"/>
    </source>
</evidence>
<comment type="subcellular location">
    <subcellularLocation>
        <location evidence="8">Endoplasmic reticulum membrane</location>
        <topology evidence="8">Multi-pass membrane protein</topology>
    </subcellularLocation>
    <subcellularLocation>
        <location evidence="8">Golgi apparatus membrane</location>
        <topology evidence="8">Multi-pass membrane protein</topology>
    </subcellularLocation>
</comment>
<comment type="subunit">
    <text evidence="8">Component of the Golgi to ER traffic (GET) complex, which is composed of GET1, GET2 and GET3. Within the complex, GET1 and GET2 form a heterotetramer which is stabilized by phosphatidylinositol binding and which binds to the GET3 homodimer.</text>
</comment>
<keyword evidence="6 8" id="KW-0333">Golgi apparatus</keyword>
<evidence type="ECO:0000256" key="3">
    <source>
        <dbReference type="ARBA" id="ARBA00022824"/>
    </source>
</evidence>
<comment type="function">
    <text evidence="8">Required for the post-translational delivery of tail-anchored (TA) proteins to the endoplasmic reticulum. Together with GET1, acts as a membrane receptor for soluble GET3, which recognizes and selectively binds the transmembrane domain of TA proteins in the cytosol. The GET complex cooperates with the HDEL receptor ERD2 to mediate the ATP-dependent retrieval of resident ER proteins that contain a C-terminal H-D-E-L retention signal from the Golgi to the ER.</text>
</comment>
<evidence type="ECO:0000256" key="1">
    <source>
        <dbReference type="ARBA" id="ARBA00022448"/>
    </source>
</evidence>
<feature type="topological domain" description="Cytoplasmic" evidence="8">
    <location>
        <begin position="1"/>
        <end position="197"/>
    </location>
</feature>
<dbReference type="Pfam" id="PF08690">
    <property type="entry name" value="GET2"/>
    <property type="match status" value="1"/>
</dbReference>
<feature type="region of interest" description="Disordered" evidence="9">
    <location>
        <begin position="158"/>
        <end position="177"/>
    </location>
</feature>
<dbReference type="RefSeq" id="XP_066827667.1">
    <property type="nucleotide sequence ID" value="XM_066976681.1"/>
</dbReference>
<evidence type="ECO:0000313" key="12">
    <source>
        <dbReference type="Proteomes" id="UP001497383"/>
    </source>
</evidence>
<dbReference type="PANTHER" id="PTHR28263">
    <property type="entry name" value="GOLGI TO ER TRAFFIC PROTEIN 2"/>
    <property type="match status" value="1"/>
</dbReference>
<keyword evidence="4 8" id="KW-0931">ER-Golgi transport</keyword>
<organism evidence="11 12">
    <name type="scientific">Lodderomyces beijingensis</name>
    <dbReference type="NCBI Taxonomy" id="1775926"/>
    <lineage>
        <taxon>Eukaryota</taxon>
        <taxon>Fungi</taxon>
        <taxon>Dikarya</taxon>
        <taxon>Ascomycota</taxon>
        <taxon>Saccharomycotina</taxon>
        <taxon>Pichiomycetes</taxon>
        <taxon>Debaryomycetaceae</taxon>
        <taxon>Candida/Lodderomyces clade</taxon>
        <taxon>Lodderomyces</taxon>
    </lineage>
</organism>
<dbReference type="InterPro" id="IPR014802">
    <property type="entry name" value="GET2"/>
</dbReference>
<dbReference type="GeneID" id="92205925"/>
<comment type="caution">
    <text evidence="8">Lacks conserved residue(s) required for the propagation of feature annotation.</text>
</comment>
<feature type="compositionally biased region" description="Low complexity" evidence="9">
    <location>
        <begin position="60"/>
        <end position="81"/>
    </location>
</feature>
<evidence type="ECO:0000256" key="9">
    <source>
        <dbReference type="SAM" id="MobiDB-lite"/>
    </source>
</evidence>
<evidence type="ECO:0000256" key="4">
    <source>
        <dbReference type="ARBA" id="ARBA00022892"/>
    </source>
</evidence>
<feature type="topological domain" description="Lumenal" evidence="8">
    <location>
        <begin position="329"/>
        <end position="330"/>
    </location>
</feature>